<dbReference type="AlphaFoldDB" id="A0A2M6WXK6"/>
<gene>
    <name evidence="1" type="ORF">COT77_01220</name>
</gene>
<evidence type="ECO:0000313" key="1">
    <source>
        <dbReference type="EMBL" id="PIT97491.1"/>
    </source>
</evidence>
<name>A0A2M6WXK6_9BACT</name>
<protein>
    <submittedName>
        <fullName evidence="1">Uncharacterized protein</fullName>
    </submittedName>
</protein>
<evidence type="ECO:0000313" key="2">
    <source>
        <dbReference type="Proteomes" id="UP000228596"/>
    </source>
</evidence>
<proteinExistence type="predicted"/>
<comment type="caution">
    <text evidence="1">The sequence shown here is derived from an EMBL/GenBank/DDBJ whole genome shotgun (WGS) entry which is preliminary data.</text>
</comment>
<dbReference type="Proteomes" id="UP000228596">
    <property type="component" value="Unassembled WGS sequence"/>
</dbReference>
<sequence length="62" mass="7059">MARREPVTQTLCEWSASLPGSRAVALISYPQPARARTVVARRATSRLMFYVRSCYWAEAQIK</sequence>
<reference evidence="2" key="1">
    <citation type="submission" date="2017-09" db="EMBL/GenBank/DDBJ databases">
        <title>Depth-based differentiation of microbial function through sediment-hosted aquifers and enrichment of novel symbionts in the deep terrestrial subsurface.</title>
        <authorList>
            <person name="Probst A.J."/>
            <person name="Ladd B."/>
            <person name="Jarett J.K."/>
            <person name="Geller-Mcgrath D.E."/>
            <person name="Sieber C.M.K."/>
            <person name="Emerson J.B."/>
            <person name="Anantharaman K."/>
            <person name="Thomas B.C."/>
            <person name="Malmstrom R."/>
            <person name="Stieglmeier M."/>
            <person name="Klingl A."/>
            <person name="Woyke T."/>
            <person name="Ryan C.M."/>
            <person name="Banfield J.F."/>
        </authorList>
    </citation>
    <scope>NUCLEOTIDE SEQUENCE [LARGE SCALE GENOMIC DNA]</scope>
</reference>
<accession>A0A2M6WXK6</accession>
<organism evidence="1 2">
    <name type="scientific">Candidatus Berkelbacteria bacterium CG10_big_fil_rev_8_21_14_0_10_41_12</name>
    <dbReference type="NCBI Taxonomy" id="1974513"/>
    <lineage>
        <taxon>Bacteria</taxon>
        <taxon>Candidatus Berkelbacteria</taxon>
    </lineage>
</organism>
<dbReference type="EMBL" id="PEZV01000008">
    <property type="protein sequence ID" value="PIT97491.1"/>
    <property type="molecule type" value="Genomic_DNA"/>
</dbReference>